<keyword evidence="4 7" id="KW-0067">ATP-binding</keyword>
<keyword evidence="2" id="KW-0813">Transport</keyword>
<dbReference type="InterPro" id="IPR003593">
    <property type="entry name" value="AAA+_ATPase"/>
</dbReference>
<comment type="caution">
    <text evidence="7">The sequence shown here is derived from an EMBL/GenBank/DDBJ whole genome shotgun (WGS) entry which is preliminary data.</text>
</comment>
<evidence type="ECO:0000256" key="3">
    <source>
        <dbReference type="ARBA" id="ARBA00022741"/>
    </source>
</evidence>
<protein>
    <submittedName>
        <fullName evidence="7">ABC-2 type transport system ATP-binding protein</fullName>
    </submittedName>
</protein>
<dbReference type="InterPro" id="IPR003439">
    <property type="entry name" value="ABC_transporter-like_ATP-bd"/>
</dbReference>
<evidence type="ECO:0000256" key="4">
    <source>
        <dbReference type="ARBA" id="ARBA00022840"/>
    </source>
</evidence>
<dbReference type="PANTHER" id="PTHR43335">
    <property type="entry name" value="ABC TRANSPORTER, ATP-BINDING PROTEIN"/>
    <property type="match status" value="1"/>
</dbReference>
<dbReference type="EMBL" id="JACBZH010000001">
    <property type="protein sequence ID" value="NYH91537.1"/>
    <property type="molecule type" value="Genomic_DNA"/>
</dbReference>
<dbReference type="Pfam" id="PF00005">
    <property type="entry name" value="ABC_tran"/>
    <property type="match status" value="1"/>
</dbReference>
<feature type="region of interest" description="Disordered" evidence="5">
    <location>
        <begin position="306"/>
        <end position="337"/>
    </location>
</feature>
<evidence type="ECO:0000313" key="8">
    <source>
        <dbReference type="Proteomes" id="UP000579605"/>
    </source>
</evidence>
<dbReference type="Proteomes" id="UP000579605">
    <property type="component" value="Unassembled WGS sequence"/>
</dbReference>
<keyword evidence="8" id="KW-1185">Reference proteome</keyword>
<feature type="domain" description="ABC transporter" evidence="6">
    <location>
        <begin position="4"/>
        <end position="228"/>
    </location>
</feature>
<evidence type="ECO:0000313" key="7">
    <source>
        <dbReference type="EMBL" id="NYH91537.1"/>
    </source>
</evidence>
<dbReference type="InterPro" id="IPR027417">
    <property type="entry name" value="P-loop_NTPase"/>
</dbReference>
<feature type="compositionally biased region" description="Low complexity" evidence="5">
    <location>
        <begin position="321"/>
        <end position="337"/>
    </location>
</feature>
<dbReference type="GO" id="GO:0005524">
    <property type="term" value="F:ATP binding"/>
    <property type="evidence" value="ECO:0007669"/>
    <property type="project" value="UniProtKB-KW"/>
</dbReference>
<dbReference type="PROSITE" id="PS50893">
    <property type="entry name" value="ABC_TRANSPORTER_2"/>
    <property type="match status" value="1"/>
</dbReference>
<dbReference type="PANTHER" id="PTHR43335:SF4">
    <property type="entry name" value="ABC TRANSPORTER, ATP-BINDING PROTEIN"/>
    <property type="match status" value="1"/>
</dbReference>
<dbReference type="Gene3D" id="3.40.50.300">
    <property type="entry name" value="P-loop containing nucleotide triphosphate hydrolases"/>
    <property type="match status" value="1"/>
</dbReference>
<organism evidence="7 8">
    <name type="scientific">Actinopolymorpha rutila</name>
    <dbReference type="NCBI Taxonomy" id="446787"/>
    <lineage>
        <taxon>Bacteria</taxon>
        <taxon>Bacillati</taxon>
        <taxon>Actinomycetota</taxon>
        <taxon>Actinomycetes</taxon>
        <taxon>Propionibacteriales</taxon>
        <taxon>Actinopolymorphaceae</taxon>
        <taxon>Actinopolymorpha</taxon>
    </lineage>
</organism>
<dbReference type="SUPFAM" id="SSF52540">
    <property type="entry name" value="P-loop containing nucleoside triphosphate hydrolases"/>
    <property type="match status" value="1"/>
</dbReference>
<evidence type="ECO:0000256" key="2">
    <source>
        <dbReference type="ARBA" id="ARBA00022448"/>
    </source>
</evidence>
<sequence length="337" mass="35730">MGRIEARNLTKTYGGKRAVDDLSFSVEPGVVTGFLGPNGAGKSTTMRLMLGLDHGGGQTRFDGKPYSRLTHPMRHVGAVLEAKAFHPTRTARNHLTMLAAANGIPRQRVDVVLDHVGLTDVAGRKPKSFSLGMGQRLGLACALLGDPHTLILDEPANGLDPQGITWLRNFLKSFASTGRTVFVSSHLLAEMGLMADRLVVIGRGRLITSGEVQDFVRAASHTAVVVRTPQADRLTEALRAQQVWTEPQGDGSLVVNGLDQAKVGELAFSAGVVLHELTTRTATLEEAFLEATGGSEEYVAQLGQVTAQDVADAHRGEPATPVSSPSSSAIPSSGESR</sequence>
<proteinExistence type="inferred from homology"/>
<dbReference type="GO" id="GO:0016887">
    <property type="term" value="F:ATP hydrolysis activity"/>
    <property type="evidence" value="ECO:0007669"/>
    <property type="project" value="InterPro"/>
</dbReference>
<comment type="similarity">
    <text evidence="1">Belongs to the ABC transporter superfamily.</text>
</comment>
<accession>A0A852ZEI5</accession>
<evidence type="ECO:0000256" key="5">
    <source>
        <dbReference type="SAM" id="MobiDB-lite"/>
    </source>
</evidence>
<dbReference type="AlphaFoldDB" id="A0A852ZEI5"/>
<gene>
    <name evidence="7" type="ORF">F4554_004175</name>
</gene>
<name>A0A852ZEI5_9ACTN</name>
<evidence type="ECO:0000259" key="6">
    <source>
        <dbReference type="PROSITE" id="PS50893"/>
    </source>
</evidence>
<evidence type="ECO:0000256" key="1">
    <source>
        <dbReference type="ARBA" id="ARBA00005417"/>
    </source>
</evidence>
<keyword evidence="3" id="KW-0547">Nucleotide-binding</keyword>
<dbReference type="RefSeq" id="WP_179789098.1">
    <property type="nucleotide sequence ID" value="NZ_BAAARR010000001.1"/>
</dbReference>
<dbReference type="SMART" id="SM00382">
    <property type="entry name" value="AAA"/>
    <property type="match status" value="1"/>
</dbReference>
<reference evidence="7 8" key="1">
    <citation type="submission" date="2020-07" db="EMBL/GenBank/DDBJ databases">
        <title>Sequencing the genomes of 1000 actinobacteria strains.</title>
        <authorList>
            <person name="Klenk H.-P."/>
        </authorList>
    </citation>
    <scope>NUCLEOTIDE SEQUENCE [LARGE SCALE GENOMIC DNA]</scope>
    <source>
        <strain evidence="7 8">DSM 18448</strain>
    </source>
</reference>